<proteinExistence type="predicted"/>
<sequence>MPVALLLFVVVLSRLSSLSRLLLSFLSLSTRMRVSLLAPALSVSRASSLPSASRRRRRRCDGLSPRDFVSRVARRRSRRRRRRRSSSSTSDTRCVAAVESSPLPLV</sequence>
<dbReference type="RefSeq" id="YP_009120620.1">
    <property type="nucleotide sequence ID" value="NC_026440.1"/>
</dbReference>
<dbReference type="EMBL" id="KP136319">
    <property type="protein sequence ID" value="AJF98385.1"/>
    <property type="molecule type" value="Genomic_DNA"/>
</dbReference>
<evidence type="ECO:0000313" key="2">
    <source>
        <dbReference type="EMBL" id="AJF98385.1"/>
    </source>
</evidence>
<dbReference type="KEGG" id="vg:23463302"/>
<reference evidence="2 3" key="1">
    <citation type="journal article" date="2015" name="Parasitol. Res.">
        <title>Viruses in close associations with free-living amoebae.</title>
        <authorList>
            <person name="Scheid P."/>
        </authorList>
    </citation>
    <scope>NUCLEOTIDE SEQUENCE [LARGE SCALE GENOMIC DNA]</scope>
    <source>
        <strain evidence="2">KlaHel</strain>
    </source>
</reference>
<accession>A0A0B5J8V1</accession>
<feature type="region of interest" description="Disordered" evidence="1">
    <location>
        <begin position="72"/>
        <end position="106"/>
    </location>
</feature>
<dbReference type="GeneID" id="23463302"/>
<feature type="compositionally biased region" description="Basic residues" evidence="1">
    <location>
        <begin position="72"/>
        <end position="85"/>
    </location>
</feature>
<protein>
    <submittedName>
        <fullName evidence="2">Uncharacterized protein</fullName>
    </submittedName>
</protein>
<dbReference type="Proteomes" id="UP000202511">
    <property type="component" value="Segment"/>
</dbReference>
<name>A0A0B5J8V1_9VIRU</name>
<evidence type="ECO:0000313" key="3">
    <source>
        <dbReference type="Proteomes" id="UP000202511"/>
    </source>
</evidence>
<organism evidence="2 3">
    <name type="scientific">Pandoravirus inopinatum</name>
    <dbReference type="NCBI Taxonomy" id="1605721"/>
    <lineage>
        <taxon>Viruses</taxon>
        <taxon>Pandoravirus</taxon>
    </lineage>
</organism>
<evidence type="ECO:0000256" key="1">
    <source>
        <dbReference type="SAM" id="MobiDB-lite"/>
    </source>
</evidence>